<organism evidence="7 8">
    <name type="scientific">Piromyces finnis</name>
    <dbReference type="NCBI Taxonomy" id="1754191"/>
    <lineage>
        <taxon>Eukaryota</taxon>
        <taxon>Fungi</taxon>
        <taxon>Fungi incertae sedis</taxon>
        <taxon>Chytridiomycota</taxon>
        <taxon>Chytridiomycota incertae sedis</taxon>
        <taxon>Neocallimastigomycetes</taxon>
        <taxon>Neocallimastigales</taxon>
        <taxon>Neocallimastigaceae</taxon>
        <taxon>Piromyces</taxon>
    </lineage>
</organism>
<dbReference type="InterPro" id="IPR029239">
    <property type="entry name" value="CFAP418"/>
</dbReference>
<feature type="compositionally biased region" description="Low complexity" evidence="6">
    <location>
        <begin position="109"/>
        <end position="119"/>
    </location>
</feature>
<dbReference type="PANTHER" id="PTHR33958">
    <property type="entry name" value="PROTEIN C8ORF37"/>
    <property type="match status" value="1"/>
</dbReference>
<dbReference type="PANTHER" id="PTHR33958:SF1">
    <property type="entry name" value="CILIA- AND FLAGELLA-ASSOCIATED PROTEIN 418"/>
    <property type="match status" value="1"/>
</dbReference>
<evidence type="ECO:0000256" key="1">
    <source>
        <dbReference type="ARBA" id="ARBA00004437"/>
    </source>
</evidence>
<dbReference type="STRING" id="1754191.A0A1Y1VG40"/>
<dbReference type="OrthoDB" id="259905at2759"/>
<proteinExistence type="predicted"/>
<evidence type="ECO:0000256" key="3">
    <source>
        <dbReference type="ARBA" id="ARBA00022490"/>
    </source>
</evidence>
<protein>
    <recommendedName>
        <fullName evidence="5">Cilia- and flagella-associated protein 418</fullName>
    </recommendedName>
</protein>
<keyword evidence="3" id="KW-0963">Cytoplasm</keyword>
<evidence type="ECO:0000313" key="7">
    <source>
        <dbReference type="EMBL" id="ORX54161.1"/>
    </source>
</evidence>
<evidence type="ECO:0000256" key="5">
    <source>
        <dbReference type="ARBA" id="ARBA00026215"/>
    </source>
</evidence>
<evidence type="ECO:0000256" key="4">
    <source>
        <dbReference type="ARBA" id="ARBA00024819"/>
    </source>
</evidence>
<comment type="subcellular location">
    <subcellularLocation>
        <location evidence="2">Cytoplasm</location>
    </subcellularLocation>
    <subcellularLocation>
        <location evidence="1">Photoreceptor inner segment</location>
    </subcellularLocation>
</comment>
<comment type="caution">
    <text evidence="7">The sequence shown here is derived from an EMBL/GenBank/DDBJ whole genome shotgun (WGS) entry which is preliminary data.</text>
</comment>
<name>A0A1Y1VG40_9FUNG</name>
<dbReference type="AlphaFoldDB" id="A0A1Y1VG40"/>
<gene>
    <name evidence="7" type="ORF">BCR36DRAFT_322425</name>
</gene>
<feature type="region of interest" description="Disordered" evidence="6">
    <location>
        <begin position="109"/>
        <end position="133"/>
    </location>
</feature>
<dbReference type="Proteomes" id="UP000193719">
    <property type="component" value="Unassembled WGS sequence"/>
</dbReference>
<sequence>MASLIKSDMEDDIEYLLKELELEQDTLPNPPKSYKNKSYNINTGISKYNNDKTDTYQNNTTTDEINDILKELSSFDTAIPNNNILDLKPASKYKFDKKEIAIERKASYTSNNTTNSQSSKLAIKDNTHNSSTSHHKAKCTTVCIGGPEGITIGNNKKSCSKLRCTSCDFNCMYFKDYEWSNKVNYLFFRNYVPNINKLSKELIPKKGSTSICCQCTWYTTNQTIPISSLKDKKIKWVCGGHSMN</sequence>
<accession>A0A1Y1VG40</accession>
<evidence type="ECO:0000313" key="8">
    <source>
        <dbReference type="Proteomes" id="UP000193719"/>
    </source>
</evidence>
<reference evidence="7 8" key="1">
    <citation type="submission" date="2016-08" db="EMBL/GenBank/DDBJ databases">
        <title>Genomes of anaerobic fungi encode conserved fungal cellulosomes for biomass hydrolysis.</title>
        <authorList>
            <consortium name="DOE Joint Genome Institute"/>
            <person name="Haitjema C.H."/>
            <person name="Gilmore S.P."/>
            <person name="Henske J.K."/>
            <person name="Solomon K.V."/>
            <person name="De Groot R."/>
            <person name="Kuo A."/>
            <person name="Mondo S.J."/>
            <person name="Salamov A.A."/>
            <person name="Labutti K."/>
            <person name="Zhao Z."/>
            <person name="Chiniquy J."/>
            <person name="Barry K."/>
            <person name="Brewer H.M."/>
            <person name="Purvine S.O."/>
            <person name="Wright A.T."/>
            <person name="Boxma B."/>
            <person name="Van Alen T."/>
            <person name="Hackstein J.H."/>
            <person name="Baker S.E."/>
            <person name="Grigoriev I.V."/>
            <person name="O'Malley M.A."/>
        </authorList>
    </citation>
    <scope>NUCLEOTIDE SEQUENCE [LARGE SCALE GENOMIC DNA]</scope>
    <source>
        <strain evidence="8">finn</strain>
    </source>
</reference>
<dbReference type="EMBL" id="MCFH01000011">
    <property type="protein sequence ID" value="ORX54161.1"/>
    <property type="molecule type" value="Genomic_DNA"/>
</dbReference>
<evidence type="ECO:0000256" key="2">
    <source>
        <dbReference type="ARBA" id="ARBA00004496"/>
    </source>
</evidence>
<keyword evidence="8" id="KW-1185">Reference proteome</keyword>
<evidence type="ECO:0000256" key="6">
    <source>
        <dbReference type="SAM" id="MobiDB-lite"/>
    </source>
</evidence>
<dbReference type="GO" id="GO:0005829">
    <property type="term" value="C:cytosol"/>
    <property type="evidence" value="ECO:0007669"/>
    <property type="project" value="TreeGrafter"/>
</dbReference>
<comment type="function">
    <text evidence="4">May be involved in photoreceptor outer segment disk morphogenesis.</text>
</comment>
<dbReference type="Pfam" id="PF14996">
    <property type="entry name" value="RMP"/>
    <property type="match status" value="1"/>
</dbReference>
<reference evidence="7 8" key="2">
    <citation type="submission" date="2016-08" db="EMBL/GenBank/DDBJ databases">
        <title>Pervasive Adenine N6-methylation of Active Genes in Fungi.</title>
        <authorList>
            <consortium name="DOE Joint Genome Institute"/>
            <person name="Mondo S.J."/>
            <person name="Dannebaum R.O."/>
            <person name="Kuo R.C."/>
            <person name="Labutti K."/>
            <person name="Haridas S."/>
            <person name="Kuo A."/>
            <person name="Salamov A."/>
            <person name="Ahrendt S.R."/>
            <person name="Lipzen A."/>
            <person name="Sullivan W."/>
            <person name="Andreopoulos W.B."/>
            <person name="Clum A."/>
            <person name="Lindquist E."/>
            <person name="Daum C."/>
            <person name="Ramamoorthy G.K."/>
            <person name="Gryganskyi A."/>
            <person name="Culley D."/>
            <person name="Magnuson J.K."/>
            <person name="James T.Y."/>
            <person name="O'Malley M.A."/>
            <person name="Stajich J.E."/>
            <person name="Spatafora J.W."/>
            <person name="Visel A."/>
            <person name="Grigoriev I.V."/>
        </authorList>
    </citation>
    <scope>NUCLEOTIDE SEQUENCE [LARGE SCALE GENOMIC DNA]</scope>
    <source>
        <strain evidence="8">finn</strain>
    </source>
</reference>